<organism evidence="2 3">
    <name type="scientific">Marasmius crinis-equi</name>
    <dbReference type="NCBI Taxonomy" id="585013"/>
    <lineage>
        <taxon>Eukaryota</taxon>
        <taxon>Fungi</taxon>
        <taxon>Dikarya</taxon>
        <taxon>Basidiomycota</taxon>
        <taxon>Agaricomycotina</taxon>
        <taxon>Agaricomycetes</taxon>
        <taxon>Agaricomycetidae</taxon>
        <taxon>Agaricales</taxon>
        <taxon>Marasmiineae</taxon>
        <taxon>Marasmiaceae</taxon>
        <taxon>Marasmius</taxon>
    </lineage>
</organism>
<feature type="non-terminal residue" evidence="2">
    <location>
        <position position="129"/>
    </location>
</feature>
<proteinExistence type="predicted"/>
<dbReference type="Proteomes" id="UP001465976">
    <property type="component" value="Unassembled WGS sequence"/>
</dbReference>
<gene>
    <name evidence="2" type="ORF">V5O48_000734</name>
</gene>
<evidence type="ECO:0000313" key="2">
    <source>
        <dbReference type="EMBL" id="KAL0581358.1"/>
    </source>
</evidence>
<accession>A0ABR3G0K5</accession>
<evidence type="ECO:0000313" key="3">
    <source>
        <dbReference type="Proteomes" id="UP001465976"/>
    </source>
</evidence>
<dbReference type="EMBL" id="JBAHYK010000012">
    <property type="protein sequence ID" value="KAL0581358.1"/>
    <property type="molecule type" value="Genomic_DNA"/>
</dbReference>
<evidence type="ECO:0000256" key="1">
    <source>
        <dbReference type="SAM" id="SignalP"/>
    </source>
</evidence>
<feature type="chain" id="PRO_5046146898" evidence="1">
    <location>
        <begin position="21"/>
        <end position="129"/>
    </location>
</feature>
<dbReference type="InterPro" id="IPR029058">
    <property type="entry name" value="AB_hydrolase_fold"/>
</dbReference>
<feature type="signal peptide" evidence="1">
    <location>
        <begin position="1"/>
        <end position="20"/>
    </location>
</feature>
<dbReference type="Gene3D" id="3.40.50.1820">
    <property type="entry name" value="alpha/beta hydrolase"/>
    <property type="match status" value="1"/>
</dbReference>
<protein>
    <submittedName>
        <fullName evidence="2">Uncharacterized protein</fullName>
    </submittedName>
</protein>
<keyword evidence="3" id="KW-1185">Reference proteome</keyword>
<reference evidence="2 3" key="1">
    <citation type="submission" date="2024-02" db="EMBL/GenBank/DDBJ databases">
        <title>A draft genome for the cacao thread blight pathogen Marasmius crinis-equi.</title>
        <authorList>
            <person name="Cohen S.P."/>
            <person name="Baruah I.K."/>
            <person name="Amoako-Attah I."/>
            <person name="Bukari Y."/>
            <person name="Meinhardt L.W."/>
            <person name="Bailey B.A."/>
        </authorList>
    </citation>
    <scope>NUCLEOTIDE SEQUENCE [LARGE SCALE GENOMIC DNA]</scope>
    <source>
        <strain evidence="2 3">GH-76</strain>
    </source>
</reference>
<name>A0ABR3G0K5_9AGAR</name>
<keyword evidence="1" id="KW-0732">Signal</keyword>
<comment type="caution">
    <text evidence="2">The sequence shown here is derived from an EMBL/GenBank/DDBJ whole genome shotgun (WGS) entry which is preliminary data.</text>
</comment>
<sequence length="129" mass="14496">MFGRFLLSLTLLSVLHGALGIGGAIQGMEDALDIQREQLQRMHEFLGPRPDPSTFNKRQQAPTITFSNPAAQQFFVDGTTIPEVNFDAGPSWSGLMPISGDPNETRKLFFWFWPTSDIAHTKNLLFWTN</sequence>